<dbReference type="AlphaFoldDB" id="A0A2M8ES80"/>
<keyword evidence="4 7" id="KW-0812">Transmembrane</keyword>
<dbReference type="GO" id="GO:1902600">
    <property type="term" value="P:proton transmembrane transport"/>
    <property type="evidence" value="ECO:0007669"/>
    <property type="project" value="InterPro"/>
</dbReference>
<comment type="subcellular location">
    <subcellularLocation>
        <location evidence="1">Membrane</location>
        <topology evidence="1">Multi-pass membrane protein</topology>
    </subcellularLocation>
</comment>
<dbReference type="InterPro" id="IPR006153">
    <property type="entry name" value="Cation/H_exchanger_TM"/>
</dbReference>
<dbReference type="Pfam" id="PF00999">
    <property type="entry name" value="Na_H_Exchanger"/>
    <property type="match status" value="1"/>
</dbReference>
<evidence type="ECO:0000313" key="9">
    <source>
        <dbReference type="EMBL" id="PJC27980.1"/>
    </source>
</evidence>
<dbReference type="InterPro" id="IPR036291">
    <property type="entry name" value="NAD(P)-bd_dom_sf"/>
</dbReference>
<feature type="transmembrane region" description="Helical" evidence="7">
    <location>
        <begin position="87"/>
        <end position="107"/>
    </location>
</feature>
<evidence type="ECO:0000256" key="4">
    <source>
        <dbReference type="ARBA" id="ARBA00022692"/>
    </source>
</evidence>
<feature type="transmembrane region" description="Helical" evidence="7">
    <location>
        <begin position="295"/>
        <end position="317"/>
    </location>
</feature>
<dbReference type="InterPro" id="IPR038770">
    <property type="entry name" value="Na+/solute_symporter_sf"/>
</dbReference>
<feature type="transmembrane region" description="Helical" evidence="7">
    <location>
        <begin position="177"/>
        <end position="197"/>
    </location>
</feature>
<accession>A0A2M8ES80</accession>
<dbReference type="Gene3D" id="1.20.1530.20">
    <property type="match status" value="1"/>
</dbReference>
<feature type="non-terminal residue" evidence="9">
    <location>
        <position position="499"/>
    </location>
</feature>
<protein>
    <submittedName>
        <fullName evidence="9">Sodium:calcium exchanger</fullName>
    </submittedName>
</protein>
<evidence type="ECO:0000256" key="5">
    <source>
        <dbReference type="ARBA" id="ARBA00022989"/>
    </source>
</evidence>
<dbReference type="InterPro" id="IPR003148">
    <property type="entry name" value="RCK_N"/>
</dbReference>
<dbReference type="EMBL" id="PFSF01000058">
    <property type="protein sequence ID" value="PJC27980.1"/>
    <property type="molecule type" value="Genomic_DNA"/>
</dbReference>
<evidence type="ECO:0000256" key="6">
    <source>
        <dbReference type="ARBA" id="ARBA00023136"/>
    </source>
</evidence>
<gene>
    <name evidence="9" type="ORF">CO054_02650</name>
</gene>
<dbReference type="GO" id="GO:0016020">
    <property type="term" value="C:membrane"/>
    <property type="evidence" value="ECO:0007669"/>
    <property type="project" value="UniProtKB-SubCell"/>
</dbReference>
<dbReference type="SUPFAM" id="SSF51735">
    <property type="entry name" value="NAD(P)-binding Rossmann-fold domains"/>
    <property type="match status" value="1"/>
</dbReference>
<feature type="transmembrane region" description="Helical" evidence="7">
    <location>
        <begin position="148"/>
        <end position="171"/>
    </location>
</feature>
<dbReference type="Proteomes" id="UP000229816">
    <property type="component" value="Unassembled WGS sequence"/>
</dbReference>
<feature type="transmembrane region" description="Helical" evidence="7">
    <location>
        <begin position="354"/>
        <end position="374"/>
    </location>
</feature>
<name>A0A2M8ES80_9BACT</name>
<dbReference type="PANTHER" id="PTHR42751:SF3">
    <property type="entry name" value="SODIUM_GLUTAMATE SYMPORTER"/>
    <property type="match status" value="1"/>
</dbReference>
<reference evidence="10" key="1">
    <citation type="submission" date="2017-09" db="EMBL/GenBank/DDBJ databases">
        <title>Depth-based differentiation of microbial function through sediment-hosted aquifers and enrichment of novel symbionts in the deep terrestrial subsurface.</title>
        <authorList>
            <person name="Probst A.J."/>
            <person name="Ladd B."/>
            <person name="Jarett J.K."/>
            <person name="Geller-Mcgrath D.E."/>
            <person name="Sieber C.M.K."/>
            <person name="Emerson J.B."/>
            <person name="Anantharaman K."/>
            <person name="Thomas B.C."/>
            <person name="Malmstrom R."/>
            <person name="Stieglmeier M."/>
            <person name="Klingl A."/>
            <person name="Woyke T."/>
            <person name="Ryan C.M."/>
            <person name="Banfield J.F."/>
        </authorList>
    </citation>
    <scope>NUCLEOTIDE SEQUENCE [LARGE SCALE GENOMIC DNA]</scope>
</reference>
<dbReference type="PROSITE" id="PS51201">
    <property type="entry name" value="RCK_N"/>
    <property type="match status" value="1"/>
</dbReference>
<feature type="transmembrane region" description="Helical" evidence="7">
    <location>
        <begin position="113"/>
        <end position="136"/>
    </location>
</feature>
<feature type="transmembrane region" description="Helical" evidence="7">
    <location>
        <begin position="6"/>
        <end position="24"/>
    </location>
</feature>
<feature type="transmembrane region" description="Helical" evidence="7">
    <location>
        <begin position="323"/>
        <end position="342"/>
    </location>
</feature>
<evidence type="ECO:0000259" key="8">
    <source>
        <dbReference type="PROSITE" id="PS51201"/>
    </source>
</evidence>
<proteinExistence type="inferred from homology"/>
<dbReference type="Pfam" id="PF02254">
    <property type="entry name" value="TrkA_N"/>
    <property type="match status" value="1"/>
</dbReference>
<feature type="transmembrane region" description="Helical" evidence="7">
    <location>
        <begin position="56"/>
        <end position="75"/>
    </location>
</feature>
<evidence type="ECO:0000256" key="7">
    <source>
        <dbReference type="SAM" id="Phobius"/>
    </source>
</evidence>
<dbReference type="GO" id="GO:0006813">
    <property type="term" value="P:potassium ion transport"/>
    <property type="evidence" value="ECO:0007669"/>
    <property type="project" value="InterPro"/>
</dbReference>
<organism evidence="9 10">
    <name type="scientific">Candidatus Shapirobacteria bacterium CG_4_9_14_0_2_um_filter_39_11</name>
    <dbReference type="NCBI Taxonomy" id="1974478"/>
    <lineage>
        <taxon>Bacteria</taxon>
        <taxon>Candidatus Shapironibacteriota</taxon>
    </lineage>
</organism>
<keyword evidence="6 7" id="KW-0472">Membrane</keyword>
<sequence>MTDFLLVAWVAVILLAAFLGGFAAKKAKQPAVLGYLLAGIVIGGIAEKFLPDKGSVSFLAEIGVALLMFTLGLELSFSKLRKVGEVAFWGGMVEILLVIITSILIFPRFGFDFYSSLFLGCAFSLSSTAVVVKILSERGEIDTLPGEIMLGWLLIQDLAVLPMVVILPTIATGGASFWTLFLSIIKATVFMAVVLFVGKKVAPIFVRKVADLGSRELLLLSVIAFCLLTAIVTSALGLSIALGAFLAGLLIAETAESHAIFAEIRPLRDIFSIIFFVSLGMFLRPEYLLSHFPSILAVSLLVIVLKLLIVTILVFYLGYHTKTAIIVGLGLVQVGEFAFVLSRIGINLNLIDENVYSLILSVAIMTILLTPWFVGGAPKFYFWARKVSQKRLPRLYYLLFTRYDHRQVPSELPLTDHVIICGHGRVGSWLGRALQLLEIPYIVIDYNHKIINELKEKGVRALYGDPADIDVLDYAQIDKAKIVVVAIPDQATQEIVVTN</sequence>
<dbReference type="PANTHER" id="PTHR42751">
    <property type="entry name" value="SODIUM/HYDROGEN EXCHANGER FAMILY/TRKA DOMAIN PROTEIN"/>
    <property type="match status" value="1"/>
</dbReference>
<evidence type="ECO:0000256" key="3">
    <source>
        <dbReference type="ARBA" id="ARBA00022448"/>
    </source>
</evidence>
<keyword evidence="5 7" id="KW-1133">Transmembrane helix</keyword>
<comment type="caution">
    <text evidence="9">The sequence shown here is derived from an EMBL/GenBank/DDBJ whole genome shotgun (WGS) entry which is preliminary data.</text>
</comment>
<feature type="domain" description="RCK N-terminal" evidence="8">
    <location>
        <begin position="415"/>
        <end position="499"/>
    </location>
</feature>
<dbReference type="GO" id="GO:0015297">
    <property type="term" value="F:antiporter activity"/>
    <property type="evidence" value="ECO:0007669"/>
    <property type="project" value="InterPro"/>
</dbReference>
<feature type="transmembrane region" description="Helical" evidence="7">
    <location>
        <begin position="217"/>
        <end position="246"/>
    </location>
</feature>
<comment type="similarity">
    <text evidence="2">Belongs to the monovalent cation:proton antiporter 2 (CPA2) transporter (TC 2.A.37) family.</text>
</comment>
<keyword evidence="3" id="KW-0813">Transport</keyword>
<evidence type="ECO:0000256" key="1">
    <source>
        <dbReference type="ARBA" id="ARBA00004141"/>
    </source>
</evidence>
<feature type="transmembrane region" description="Helical" evidence="7">
    <location>
        <begin position="31"/>
        <end position="50"/>
    </location>
</feature>
<evidence type="ECO:0000256" key="2">
    <source>
        <dbReference type="ARBA" id="ARBA00005551"/>
    </source>
</evidence>
<evidence type="ECO:0000313" key="10">
    <source>
        <dbReference type="Proteomes" id="UP000229816"/>
    </source>
</evidence>
<dbReference type="Gene3D" id="3.40.50.720">
    <property type="entry name" value="NAD(P)-binding Rossmann-like Domain"/>
    <property type="match status" value="1"/>
</dbReference>